<sequence length="401" mass="42485">MTTETDFLRCTACGRDTDIAEVPSLCPSCGEILDLNIAPREPEPDVTEAVGLWRWANHLPHCRPENRISLGEGQSPLLAAPRLAADLGLKDLWIKNDSIMPTASFKDRAVALATSLALNYGRPGLVLSSSGNAGASGAAYAARAGLPLVVFVPASAPEAKLRQIAAAGARLVTIDGKTSDCCRLADELARTRGWVNLTTSYHNPYGVDAYATLAYETARLDPDVVLLPVSSGPVLGGIMKGYERLKASGAITRIPRPIAVQSAACAPIVRAFETGGAIEPWDHQTTIASALNDTLEGYEHDGDYTLAWIRRHNGAASAIDDDTVRTGVRKLARTEGILVEPSAAVPVAAIPSLIDRGLISRDERVLAIATGHGLKDLSWVDVEADRRGLPPGTDICAFLAS</sequence>
<keyword evidence="6" id="KW-1185">Reference proteome</keyword>
<dbReference type="GO" id="GO:0004795">
    <property type="term" value="F:threonine synthase activity"/>
    <property type="evidence" value="ECO:0007669"/>
    <property type="project" value="UniProtKB-EC"/>
</dbReference>
<keyword evidence="2" id="KW-0663">Pyridoxal phosphate</keyword>
<dbReference type="SUPFAM" id="SSF53686">
    <property type="entry name" value="Tryptophan synthase beta subunit-like PLP-dependent enzymes"/>
    <property type="match status" value="1"/>
</dbReference>
<dbReference type="PANTHER" id="PTHR48078:SF6">
    <property type="entry name" value="L-THREONINE DEHYDRATASE CATABOLIC TDCB"/>
    <property type="match status" value="1"/>
</dbReference>
<dbReference type="PROSITE" id="PS00165">
    <property type="entry name" value="DEHYDRATASE_SER_THR"/>
    <property type="match status" value="1"/>
</dbReference>
<proteinExistence type="predicted"/>
<reference evidence="6" key="1">
    <citation type="submission" date="2023-07" db="EMBL/GenBank/DDBJ databases">
        <title>Genome sequencing of Purple Non-Sulfur Bacteria from various extreme environments.</title>
        <authorList>
            <person name="Mayer M."/>
        </authorList>
    </citation>
    <scope>NUCLEOTIDE SEQUENCE [LARGE SCALE GENOMIC DNA]</scope>
    <source>
        <strain evidence="6">DSM 17935</strain>
    </source>
</reference>
<protein>
    <submittedName>
        <fullName evidence="5">Threonine synthase</fullName>
        <ecNumber evidence="5">4.2.3.1</ecNumber>
    </submittedName>
</protein>
<dbReference type="Pfam" id="PF00291">
    <property type="entry name" value="PALP"/>
    <property type="match status" value="1"/>
</dbReference>
<evidence type="ECO:0000313" key="5">
    <source>
        <dbReference type="EMBL" id="MCW2307979.1"/>
    </source>
</evidence>
<name>A0ABT3HCA4_9HYPH</name>
<gene>
    <name evidence="5" type="ORF">M2319_002316</name>
</gene>
<dbReference type="Proteomes" id="UP001209755">
    <property type="component" value="Unassembled WGS sequence"/>
</dbReference>
<comment type="cofactor">
    <cofactor evidence="1">
        <name>pyridoxal 5'-phosphate</name>
        <dbReference type="ChEBI" id="CHEBI:597326"/>
    </cofactor>
</comment>
<evidence type="ECO:0000256" key="1">
    <source>
        <dbReference type="ARBA" id="ARBA00001933"/>
    </source>
</evidence>
<accession>A0ABT3HCA4</accession>
<feature type="domain" description="Tryptophan synthase beta chain-like PALP" evidence="4">
    <location>
        <begin position="68"/>
        <end position="371"/>
    </location>
</feature>
<evidence type="ECO:0000256" key="2">
    <source>
        <dbReference type="ARBA" id="ARBA00022898"/>
    </source>
</evidence>
<dbReference type="Gene3D" id="3.40.50.1100">
    <property type="match status" value="2"/>
</dbReference>
<dbReference type="EC" id="4.2.3.1" evidence="5"/>
<dbReference type="InterPro" id="IPR001926">
    <property type="entry name" value="TrpB-like_PALP"/>
</dbReference>
<dbReference type="InterPro" id="IPR000634">
    <property type="entry name" value="Ser/Thr_deHydtase_PyrdxlP-BS"/>
</dbReference>
<evidence type="ECO:0000256" key="3">
    <source>
        <dbReference type="ARBA" id="ARBA00023239"/>
    </source>
</evidence>
<dbReference type="RefSeq" id="WP_264601599.1">
    <property type="nucleotide sequence ID" value="NZ_JAOQNS010000005.1"/>
</dbReference>
<organism evidence="5 6">
    <name type="scientific">Rhodobium gokarnense</name>
    <dbReference type="NCBI Taxonomy" id="364296"/>
    <lineage>
        <taxon>Bacteria</taxon>
        <taxon>Pseudomonadati</taxon>
        <taxon>Pseudomonadota</taxon>
        <taxon>Alphaproteobacteria</taxon>
        <taxon>Hyphomicrobiales</taxon>
        <taxon>Rhodobiaceae</taxon>
        <taxon>Rhodobium</taxon>
    </lineage>
</organism>
<dbReference type="PANTHER" id="PTHR48078">
    <property type="entry name" value="THREONINE DEHYDRATASE, MITOCHONDRIAL-RELATED"/>
    <property type="match status" value="1"/>
</dbReference>
<dbReference type="InterPro" id="IPR036052">
    <property type="entry name" value="TrpB-like_PALP_sf"/>
</dbReference>
<keyword evidence="3 5" id="KW-0456">Lyase</keyword>
<dbReference type="EMBL" id="JAOQNS010000005">
    <property type="protein sequence ID" value="MCW2307979.1"/>
    <property type="molecule type" value="Genomic_DNA"/>
</dbReference>
<evidence type="ECO:0000259" key="4">
    <source>
        <dbReference type="Pfam" id="PF00291"/>
    </source>
</evidence>
<dbReference type="InterPro" id="IPR050147">
    <property type="entry name" value="Ser/Thr_Dehydratase"/>
</dbReference>
<comment type="caution">
    <text evidence="5">The sequence shown here is derived from an EMBL/GenBank/DDBJ whole genome shotgun (WGS) entry which is preliminary data.</text>
</comment>
<evidence type="ECO:0000313" key="6">
    <source>
        <dbReference type="Proteomes" id="UP001209755"/>
    </source>
</evidence>